<dbReference type="Proteomes" id="UP000235672">
    <property type="component" value="Unassembled WGS sequence"/>
</dbReference>
<evidence type="ECO:0000313" key="6">
    <source>
        <dbReference type="Proteomes" id="UP000235672"/>
    </source>
</evidence>
<keyword evidence="6" id="KW-1185">Reference proteome</keyword>
<keyword evidence="3" id="KW-0560">Oxidoreductase</keyword>
<dbReference type="EMBL" id="KZ613470">
    <property type="protein sequence ID" value="PMD25219.1"/>
    <property type="molecule type" value="Genomic_DNA"/>
</dbReference>
<name>A0A2J6QG16_9HELO</name>
<organism evidence="5 6">
    <name type="scientific">Hyaloscypha hepaticicola</name>
    <dbReference type="NCBI Taxonomy" id="2082293"/>
    <lineage>
        <taxon>Eukaryota</taxon>
        <taxon>Fungi</taxon>
        <taxon>Dikarya</taxon>
        <taxon>Ascomycota</taxon>
        <taxon>Pezizomycotina</taxon>
        <taxon>Leotiomycetes</taxon>
        <taxon>Helotiales</taxon>
        <taxon>Hyaloscyphaceae</taxon>
        <taxon>Hyaloscypha</taxon>
    </lineage>
</organism>
<reference evidence="5 6" key="1">
    <citation type="submission" date="2016-05" db="EMBL/GenBank/DDBJ databases">
        <title>A degradative enzymes factory behind the ericoid mycorrhizal symbiosis.</title>
        <authorList>
            <consortium name="DOE Joint Genome Institute"/>
            <person name="Martino E."/>
            <person name="Morin E."/>
            <person name="Grelet G."/>
            <person name="Kuo A."/>
            <person name="Kohler A."/>
            <person name="Daghino S."/>
            <person name="Barry K."/>
            <person name="Choi C."/>
            <person name="Cichocki N."/>
            <person name="Clum A."/>
            <person name="Copeland A."/>
            <person name="Hainaut M."/>
            <person name="Haridas S."/>
            <person name="Labutti K."/>
            <person name="Lindquist E."/>
            <person name="Lipzen A."/>
            <person name="Khouja H.-R."/>
            <person name="Murat C."/>
            <person name="Ohm R."/>
            <person name="Olson A."/>
            <person name="Spatafora J."/>
            <person name="Veneault-Fourrey C."/>
            <person name="Henrissat B."/>
            <person name="Grigoriev I."/>
            <person name="Martin F."/>
            <person name="Perotto S."/>
        </authorList>
    </citation>
    <scope>NUCLEOTIDE SEQUENCE [LARGE SCALE GENOMIC DNA]</scope>
    <source>
        <strain evidence="5 6">UAMH 7357</strain>
    </source>
</reference>
<dbReference type="PANTHER" id="PTHR43618">
    <property type="entry name" value="7-ALPHA-HYDROXYSTEROID DEHYDROGENASE"/>
    <property type="match status" value="1"/>
</dbReference>
<dbReference type="Pfam" id="PF00106">
    <property type="entry name" value="adh_short"/>
    <property type="match status" value="1"/>
</dbReference>
<dbReference type="PRINTS" id="PR00081">
    <property type="entry name" value="GDHRDH"/>
</dbReference>
<dbReference type="CDD" id="cd05233">
    <property type="entry name" value="SDR_c"/>
    <property type="match status" value="1"/>
</dbReference>
<dbReference type="InterPro" id="IPR052178">
    <property type="entry name" value="Sec_Metab_Biosynth_SDR"/>
</dbReference>
<proteinExistence type="inferred from homology"/>
<accession>A0A2J6QG16</accession>
<dbReference type="Gene3D" id="3.40.50.720">
    <property type="entry name" value="NAD(P)-binding Rossmann-like Domain"/>
    <property type="match status" value="1"/>
</dbReference>
<dbReference type="AlphaFoldDB" id="A0A2J6QG16"/>
<dbReference type="STRING" id="1745343.A0A2J6QG16"/>
<dbReference type="InterPro" id="IPR036291">
    <property type="entry name" value="NAD(P)-bd_dom_sf"/>
</dbReference>
<evidence type="ECO:0000313" key="5">
    <source>
        <dbReference type="EMBL" id="PMD25219.1"/>
    </source>
</evidence>
<evidence type="ECO:0000256" key="4">
    <source>
        <dbReference type="SAM" id="MobiDB-lite"/>
    </source>
</evidence>
<keyword evidence="2" id="KW-0521">NADP</keyword>
<evidence type="ECO:0000256" key="2">
    <source>
        <dbReference type="ARBA" id="ARBA00022857"/>
    </source>
</evidence>
<protein>
    <submittedName>
        <fullName evidence="5">Short chain dehydrogenase/reductase-like protein family</fullName>
    </submittedName>
</protein>
<evidence type="ECO:0000256" key="3">
    <source>
        <dbReference type="ARBA" id="ARBA00023002"/>
    </source>
</evidence>
<comment type="similarity">
    <text evidence="1">Belongs to the short-chain dehydrogenases/reductases (SDR) family.</text>
</comment>
<dbReference type="PANTHER" id="PTHR43618:SF1">
    <property type="entry name" value="SHORT CHAIN DEHYDROGENASE_REDUCTASE"/>
    <property type="match status" value="1"/>
</dbReference>
<evidence type="ECO:0000256" key="1">
    <source>
        <dbReference type="ARBA" id="ARBA00006484"/>
    </source>
</evidence>
<sequence length="292" mass="31314">MVSTEDLRAEKLFSVKGFVCVVTGGGTGIGLMATQALAANGARVYITGRRMEALDNAAKTHSPAEGGEIIPVGPCDVTKKEDLEKLVAQISEKEKYINLLITNAGISGPKAEPESEKASELKERLFNGETFSEWSDTFNTNVSAVYFTTVAFLPLLQAGEESHGHLSASVIVISSMSGIMRHAQGHFGYNAAKGATVHLSKLMSYEFKKAGIRVNSIAPGYFPSEMTTKESDENQKSTLPAEKVEEKGHVPAKRSGSDEEMAQGVIFLTKNKYVNGEIIAIDGGVLLEVPGR</sequence>
<dbReference type="OrthoDB" id="2962696at2759"/>
<feature type="region of interest" description="Disordered" evidence="4">
    <location>
        <begin position="225"/>
        <end position="257"/>
    </location>
</feature>
<dbReference type="SUPFAM" id="SSF51735">
    <property type="entry name" value="NAD(P)-binding Rossmann-fold domains"/>
    <property type="match status" value="1"/>
</dbReference>
<dbReference type="GO" id="GO:0016491">
    <property type="term" value="F:oxidoreductase activity"/>
    <property type="evidence" value="ECO:0007669"/>
    <property type="project" value="UniProtKB-KW"/>
</dbReference>
<dbReference type="InterPro" id="IPR002347">
    <property type="entry name" value="SDR_fam"/>
</dbReference>
<gene>
    <name evidence="5" type="ORF">NA56DRAFT_685854</name>
</gene>